<dbReference type="PROSITE" id="PS51257">
    <property type="entry name" value="PROKAR_LIPOPROTEIN"/>
    <property type="match status" value="1"/>
</dbReference>
<evidence type="ECO:0000313" key="1">
    <source>
        <dbReference type="EMBL" id="UZH56257.1"/>
    </source>
</evidence>
<dbReference type="Gene3D" id="3.40.50.1110">
    <property type="entry name" value="SGNH hydrolase"/>
    <property type="match status" value="2"/>
</dbReference>
<keyword evidence="2" id="KW-1185">Reference proteome</keyword>
<organism evidence="1 2">
    <name type="scientific">Salinimicrobium tongyeongense</name>
    <dbReference type="NCBI Taxonomy" id="2809707"/>
    <lineage>
        <taxon>Bacteria</taxon>
        <taxon>Pseudomonadati</taxon>
        <taxon>Bacteroidota</taxon>
        <taxon>Flavobacteriia</taxon>
        <taxon>Flavobacteriales</taxon>
        <taxon>Flavobacteriaceae</taxon>
        <taxon>Salinimicrobium</taxon>
    </lineage>
</organism>
<proteinExistence type="predicted"/>
<protein>
    <submittedName>
        <fullName evidence="1">G-D-S-L family lipolytic protein</fullName>
    </submittedName>
</protein>
<reference evidence="1" key="1">
    <citation type="submission" date="2021-02" db="EMBL/GenBank/DDBJ databases">
        <title>Salinimicrobium sp. nov. isolated from seawater in Tongyeong, Republic of Korea.</title>
        <authorList>
            <person name="Lee S.-J."/>
        </authorList>
    </citation>
    <scope>NUCLEOTIDE SEQUENCE</scope>
    <source>
        <strain evidence="1">HN-2-9-2</strain>
    </source>
</reference>
<name>A0ABY6NTL7_9FLAO</name>
<sequence>MKNYIKYIGILALGMVACEPEFDNPVDEQDAYSNGEADFSNYVALGNSLTAGYADNALYITGQENSYPNILAQQFAKVQETQEFRIPFMADNAGGLLFGGQPNPNFRNRLVLSIIDGDTLPKVYTGMAPTTEVANSLSGYFNNMGIPGARSYHLLAPGYGNIEGLGADPTTANPYFVRFASTPGTTVVADAVAQNPTFFSLWIGNNDVLGYATSGGVDENEITSLVMFQGVYSTIVNSLLESGATGGVLINIPNVTDVPFFTYIPTSPLDPTNPQYGPNIPTLNQTFALLNPALLALRGVTEETPGESEFSIEFNPAGASPVIVRDESLPDISQQLKTVLQDNGYDEATATIYASQFGQVRQATSEDLIPLTSSSAIGALNQERFEELVEMGLPQSQAGLLATNGITYPLEDQYVLTPSEQEKISARTEEFNEHIKTVAEQNGLAHVDAAGLLSKVATEGISFDAGTVTSDFVRGGAFSLDGIHLTPRGYALVANKIIEEINKTYNSEVPTVNIGNYGTVTPNNQVGN</sequence>
<dbReference type="RefSeq" id="WP_265164733.1">
    <property type="nucleotide sequence ID" value="NZ_CP069620.1"/>
</dbReference>
<accession>A0ABY6NTL7</accession>
<dbReference type="EMBL" id="CP069620">
    <property type="protein sequence ID" value="UZH56257.1"/>
    <property type="molecule type" value="Genomic_DNA"/>
</dbReference>
<gene>
    <name evidence="1" type="ORF">JRG66_05170</name>
</gene>
<dbReference type="Proteomes" id="UP001163981">
    <property type="component" value="Chromosome"/>
</dbReference>
<dbReference type="SUPFAM" id="SSF52266">
    <property type="entry name" value="SGNH hydrolase"/>
    <property type="match status" value="2"/>
</dbReference>
<dbReference type="InterPro" id="IPR036514">
    <property type="entry name" value="SGNH_hydro_sf"/>
</dbReference>
<evidence type="ECO:0000313" key="2">
    <source>
        <dbReference type="Proteomes" id="UP001163981"/>
    </source>
</evidence>